<dbReference type="RefSeq" id="WP_126982283.1">
    <property type="nucleotide sequence ID" value="NZ_CP034670.1"/>
</dbReference>
<dbReference type="EMBL" id="CP034670">
    <property type="protein sequence ID" value="AZR58719.1"/>
    <property type="molecule type" value="Genomic_DNA"/>
</dbReference>
<reference evidence="2 3" key="1">
    <citation type="submission" date="2018-12" db="EMBL/GenBank/DDBJ databases">
        <title>Genome sequencing of Eikenella corrodens KCOM 3110 (= JS217).</title>
        <authorList>
            <person name="Koo J.-K."/>
            <person name="Park S.-N."/>
            <person name="Lim Y.K."/>
        </authorList>
    </citation>
    <scope>NUCLEOTIDE SEQUENCE [LARGE SCALE GENOMIC DNA]</scope>
    <source>
        <strain evidence="2 3">KCOM 3110</strain>
    </source>
</reference>
<keyword evidence="1" id="KW-1133">Transmembrane helix</keyword>
<accession>A0A3S9SGW7</accession>
<gene>
    <name evidence="2" type="ORF">ELB75_00865</name>
</gene>
<evidence type="ECO:0000313" key="3">
    <source>
        <dbReference type="Proteomes" id="UP000282435"/>
    </source>
</evidence>
<dbReference type="AlphaFoldDB" id="A0A3S9SGW7"/>
<dbReference type="Proteomes" id="UP000282435">
    <property type="component" value="Chromosome"/>
</dbReference>
<name>A0A3S9SGW7_EIKCO</name>
<keyword evidence="1" id="KW-0472">Membrane</keyword>
<feature type="transmembrane region" description="Helical" evidence="1">
    <location>
        <begin position="166"/>
        <end position="187"/>
    </location>
</feature>
<organism evidence="2 3">
    <name type="scientific">Eikenella corrodens</name>
    <dbReference type="NCBI Taxonomy" id="539"/>
    <lineage>
        <taxon>Bacteria</taxon>
        <taxon>Pseudomonadati</taxon>
        <taxon>Pseudomonadota</taxon>
        <taxon>Betaproteobacteria</taxon>
        <taxon>Neisseriales</taxon>
        <taxon>Neisseriaceae</taxon>
        <taxon>Eikenella</taxon>
    </lineage>
</organism>
<keyword evidence="1" id="KW-0812">Transmembrane</keyword>
<evidence type="ECO:0000313" key="2">
    <source>
        <dbReference type="EMBL" id="AZR58719.1"/>
    </source>
</evidence>
<evidence type="ECO:0000256" key="1">
    <source>
        <dbReference type="SAM" id="Phobius"/>
    </source>
</evidence>
<sequence length="194" mass="22528">MGFLTRFIHYINNHFYVDYSWFSLIAFFFALGGNLIWLGDSWYQRKLLPPTEIEIVADRITLVSNRTGSRMDSDTVFLYIDDELSPKYSAPCGGNVSLSFCGYRKETVINNAKMKFMILLVDNRDRRNKSYYGNILSLTGNDDNVIIKYDVGSVGPTRKRVVNKRIFGLFSIICFFVAFFILLIRMVNKFQKGW</sequence>
<feature type="transmembrane region" description="Helical" evidence="1">
    <location>
        <begin position="20"/>
        <end position="38"/>
    </location>
</feature>
<proteinExistence type="predicted"/>
<protein>
    <submittedName>
        <fullName evidence="2">Uncharacterized protein</fullName>
    </submittedName>
</protein>